<evidence type="ECO:0000256" key="1">
    <source>
        <dbReference type="ARBA" id="ARBA00023015"/>
    </source>
</evidence>
<dbReference type="Pfam" id="PF07729">
    <property type="entry name" value="FCD"/>
    <property type="match status" value="1"/>
</dbReference>
<dbReference type="InterPro" id="IPR008920">
    <property type="entry name" value="TF_FadR/GntR_C"/>
</dbReference>
<dbReference type="PROSITE" id="PS50949">
    <property type="entry name" value="HTH_GNTR"/>
    <property type="match status" value="1"/>
</dbReference>
<dbReference type="PANTHER" id="PTHR43537">
    <property type="entry name" value="TRANSCRIPTIONAL REGULATOR, GNTR FAMILY"/>
    <property type="match status" value="1"/>
</dbReference>
<dbReference type="SUPFAM" id="SSF48008">
    <property type="entry name" value="GntR ligand-binding domain-like"/>
    <property type="match status" value="1"/>
</dbReference>
<name>A0A7K1FM01_9ACTN</name>
<accession>A0A7K1FM01</accession>
<dbReference type="CDD" id="cd07377">
    <property type="entry name" value="WHTH_GntR"/>
    <property type="match status" value="1"/>
</dbReference>
<gene>
    <name evidence="5" type="ORF">GIS00_08155</name>
</gene>
<sequence>MSAADSGTGGLDPVASVSRRDGAISTIRRAIVLGTLQPGEKLTENGLAASLNVSRPTMREAVAQLAQEGLLVQEPYRGLRVADLDVKAVADTATTRVALDTLAVQEILDDPTGRRLDRVRQAWKAYDRLPVDADPVAAHEAHIAFHREIWAASENSMLIRLWPVTEAHITIMLAYDQATRGDARRAHDVHHDMVSAILARDEARVADALRIHTLGSASDLISILERRAVAGQLPAGAQRSPTV</sequence>
<evidence type="ECO:0000313" key="5">
    <source>
        <dbReference type="EMBL" id="MTD13914.1"/>
    </source>
</evidence>
<dbReference type="Gene3D" id="1.20.120.530">
    <property type="entry name" value="GntR ligand-binding domain-like"/>
    <property type="match status" value="1"/>
</dbReference>
<dbReference type="Pfam" id="PF00392">
    <property type="entry name" value="GntR"/>
    <property type="match status" value="1"/>
</dbReference>
<organism evidence="5 6">
    <name type="scientific">Nakamurella alba</name>
    <dbReference type="NCBI Taxonomy" id="2665158"/>
    <lineage>
        <taxon>Bacteria</taxon>
        <taxon>Bacillati</taxon>
        <taxon>Actinomycetota</taxon>
        <taxon>Actinomycetes</taxon>
        <taxon>Nakamurellales</taxon>
        <taxon>Nakamurellaceae</taxon>
        <taxon>Nakamurella</taxon>
    </lineage>
</organism>
<dbReference type="AlphaFoldDB" id="A0A7K1FM01"/>
<evidence type="ECO:0000256" key="3">
    <source>
        <dbReference type="ARBA" id="ARBA00023163"/>
    </source>
</evidence>
<feature type="domain" description="HTH gntR-type" evidence="4">
    <location>
        <begin position="17"/>
        <end position="84"/>
    </location>
</feature>
<dbReference type="SUPFAM" id="SSF46785">
    <property type="entry name" value="Winged helix' DNA-binding domain"/>
    <property type="match status" value="1"/>
</dbReference>
<evidence type="ECO:0000259" key="4">
    <source>
        <dbReference type="PROSITE" id="PS50949"/>
    </source>
</evidence>
<dbReference type="GO" id="GO:0003700">
    <property type="term" value="F:DNA-binding transcription factor activity"/>
    <property type="evidence" value="ECO:0007669"/>
    <property type="project" value="InterPro"/>
</dbReference>
<keyword evidence="3" id="KW-0804">Transcription</keyword>
<dbReference type="PRINTS" id="PR00035">
    <property type="entry name" value="HTHGNTR"/>
</dbReference>
<dbReference type="SMART" id="SM00345">
    <property type="entry name" value="HTH_GNTR"/>
    <property type="match status" value="1"/>
</dbReference>
<keyword evidence="6" id="KW-1185">Reference proteome</keyword>
<dbReference type="EMBL" id="WLYK01000001">
    <property type="protein sequence ID" value="MTD13914.1"/>
    <property type="molecule type" value="Genomic_DNA"/>
</dbReference>
<keyword evidence="1" id="KW-0805">Transcription regulation</keyword>
<evidence type="ECO:0000256" key="2">
    <source>
        <dbReference type="ARBA" id="ARBA00023125"/>
    </source>
</evidence>
<dbReference type="RefSeq" id="WP_154767657.1">
    <property type="nucleotide sequence ID" value="NZ_WLYK01000001.1"/>
</dbReference>
<dbReference type="GO" id="GO:0003677">
    <property type="term" value="F:DNA binding"/>
    <property type="evidence" value="ECO:0007669"/>
    <property type="project" value="UniProtKB-KW"/>
</dbReference>
<dbReference type="SMART" id="SM00895">
    <property type="entry name" value="FCD"/>
    <property type="match status" value="1"/>
</dbReference>
<keyword evidence="2" id="KW-0238">DNA-binding</keyword>
<dbReference type="InterPro" id="IPR036388">
    <property type="entry name" value="WH-like_DNA-bd_sf"/>
</dbReference>
<dbReference type="PANTHER" id="PTHR43537:SF24">
    <property type="entry name" value="GLUCONATE OPERON TRANSCRIPTIONAL REPRESSOR"/>
    <property type="match status" value="1"/>
</dbReference>
<dbReference type="Gene3D" id="1.10.10.10">
    <property type="entry name" value="Winged helix-like DNA-binding domain superfamily/Winged helix DNA-binding domain"/>
    <property type="match status" value="1"/>
</dbReference>
<evidence type="ECO:0000313" key="6">
    <source>
        <dbReference type="Proteomes" id="UP000460221"/>
    </source>
</evidence>
<dbReference type="InterPro" id="IPR000524">
    <property type="entry name" value="Tscrpt_reg_HTH_GntR"/>
</dbReference>
<dbReference type="InterPro" id="IPR036390">
    <property type="entry name" value="WH_DNA-bd_sf"/>
</dbReference>
<protein>
    <submittedName>
        <fullName evidence="5">FCD domain-containing protein</fullName>
    </submittedName>
</protein>
<reference evidence="5 6" key="1">
    <citation type="submission" date="2019-11" db="EMBL/GenBank/DDBJ databases">
        <authorList>
            <person name="Jiang L.-Q."/>
        </authorList>
    </citation>
    <scope>NUCLEOTIDE SEQUENCE [LARGE SCALE GENOMIC DNA]</scope>
    <source>
        <strain evidence="5 6">YIM 132087</strain>
    </source>
</reference>
<comment type="caution">
    <text evidence="5">The sequence shown here is derived from an EMBL/GenBank/DDBJ whole genome shotgun (WGS) entry which is preliminary data.</text>
</comment>
<dbReference type="Proteomes" id="UP000460221">
    <property type="component" value="Unassembled WGS sequence"/>
</dbReference>
<dbReference type="InterPro" id="IPR011711">
    <property type="entry name" value="GntR_C"/>
</dbReference>
<proteinExistence type="predicted"/>